<dbReference type="PANTHER" id="PTHR44186:SF1">
    <property type="entry name" value="BARDET-BIEDL SYNDROME 4 PROTEIN"/>
    <property type="match status" value="1"/>
</dbReference>
<organism evidence="5 6">
    <name type="scientific">Panagrolaimus superbus</name>
    <dbReference type="NCBI Taxonomy" id="310955"/>
    <lineage>
        <taxon>Eukaryota</taxon>
        <taxon>Metazoa</taxon>
        <taxon>Ecdysozoa</taxon>
        <taxon>Nematoda</taxon>
        <taxon>Chromadorea</taxon>
        <taxon>Rhabditida</taxon>
        <taxon>Tylenchina</taxon>
        <taxon>Panagrolaimomorpha</taxon>
        <taxon>Panagrolaimoidea</taxon>
        <taxon>Panagrolaimidae</taxon>
        <taxon>Panagrolaimus</taxon>
    </lineage>
</organism>
<dbReference type="PANTHER" id="PTHR44186">
    <property type="match status" value="1"/>
</dbReference>
<keyword evidence="5" id="KW-1185">Reference proteome</keyword>
<protein>
    <submittedName>
        <fullName evidence="6">Bardet-Biedl syndrome 4</fullName>
    </submittedName>
</protein>
<dbReference type="GO" id="GO:0061512">
    <property type="term" value="P:protein localization to cilium"/>
    <property type="evidence" value="ECO:0007669"/>
    <property type="project" value="TreeGrafter"/>
</dbReference>
<evidence type="ECO:0000256" key="1">
    <source>
        <dbReference type="ARBA" id="ARBA00022737"/>
    </source>
</evidence>
<accession>A0A914XQS3</accession>
<dbReference type="InterPro" id="IPR011990">
    <property type="entry name" value="TPR-like_helical_dom_sf"/>
</dbReference>
<dbReference type="AlphaFoldDB" id="A0A914XQS3"/>
<name>A0A914XQS3_9BILA</name>
<feature type="repeat" description="TPR" evidence="4">
    <location>
        <begin position="94"/>
        <end position="127"/>
    </location>
</feature>
<dbReference type="PROSITE" id="PS50005">
    <property type="entry name" value="TPR"/>
    <property type="match status" value="3"/>
</dbReference>
<dbReference type="GO" id="GO:0060271">
    <property type="term" value="P:cilium assembly"/>
    <property type="evidence" value="ECO:0007669"/>
    <property type="project" value="TreeGrafter"/>
</dbReference>
<evidence type="ECO:0000256" key="3">
    <source>
        <dbReference type="ARBA" id="ARBA00023778"/>
    </source>
</evidence>
<dbReference type="Pfam" id="PF00515">
    <property type="entry name" value="TPR_1"/>
    <property type="match status" value="1"/>
</dbReference>
<dbReference type="WBParaSite" id="PSU_v2.g10357.t1">
    <property type="protein sequence ID" value="PSU_v2.g10357.t1"/>
    <property type="gene ID" value="PSU_v2.g10357"/>
</dbReference>
<dbReference type="Pfam" id="PF14559">
    <property type="entry name" value="TPR_19"/>
    <property type="match status" value="1"/>
</dbReference>
<proteinExistence type="inferred from homology"/>
<dbReference type="Proteomes" id="UP000887577">
    <property type="component" value="Unplaced"/>
</dbReference>
<keyword evidence="1" id="KW-0677">Repeat</keyword>
<evidence type="ECO:0000313" key="5">
    <source>
        <dbReference type="Proteomes" id="UP000887577"/>
    </source>
</evidence>
<dbReference type="Gene3D" id="1.25.40.10">
    <property type="entry name" value="Tetratricopeptide repeat domain"/>
    <property type="match status" value="1"/>
</dbReference>
<dbReference type="SMART" id="SM00028">
    <property type="entry name" value="TPR"/>
    <property type="match status" value="7"/>
</dbReference>
<dbReference type="SUPFAM" id="SSF48452">
    <property type="entry name" value="TPR-like"/>
    <property type="match status" value="1"/>
</dbReference>
<evidence type="ECO:0000256" key="2">
    <source>
        <dbReference type="ARBA" id="ARBA00022803"/>
    </source>
</evidence>
<keyword evidence="2 4" id="KW-0802">TPR repeat</keyword>
<feature type="repeat" description="TPR" evidence="4">
    <location>
        <begin position="264"/>
        <end position="297"/>
    </location>
</feature>
<evidence type="ECO:0000256" key="4">
    <source>
        <dbReference type="PROSITE-ProRule" id="PRU00339"/>
    </source>
</evidence>
<dbReference type="InterPro" id="IPR019734">
    <property type="entry name" value="TPR_rpt"/>
</dbReference>
<sequence length="351" mass="39022">MLQNEPEILCEYALVCKAQIAKERGDAKTAVNSLIIALKHNPNSPRLLYLLGKSRYLQGEHSKAIECFKKALEYETNNWAQEVLMNCPSLDKCVDILVFLAKLCVQKNELVPAMEAFKRALNLEPENLDLIAELGLLYLKTGSDQKAFSWLGKALTYDATHVPSILAAATVLQKNNDFDVALTKYRVAAEKCEYNGPLWNNIGMCFYGKGKLVASIICLKKANYQCPLDPKVLFNLALVHRSMLQHASAYHFIASAINLQNKNVIFIMTIAVILSDLGDFTSARKAYKKALSLDPGNAMIRVNFALFEYRRGNLSDAAAIIQNVNAKNLGESPEAAEVANRINFLRSCLAK</sequence>
<evidence type="ECO:0000313" key="6">
    <source>
        <dbReference type="WBParaSite" id="PSU_v2.g10357.t1"/>
    </source>
</evidence>
<comment type="similarity">
    <text evidence="3">Belongs to the BBS4 family.</text>
</comment>
<feature type="repeat" description="TPR" evidence="4">
    <location>
        <begin position="45"/>
        <end position="78"/>
    </location>
</feature>
<dbReference type="GO" id="GO:0036064">
    <property type="term" value="C:ciliary basal body"/>
    <property type="evidence" value="ECO:0007669"/>
    <property type="project" value="TreeGrafter"/>
</dbReference>
<reference evidence="6" key="1">
    <citation type="submission" date="2022-11" db="UniProtKB">
        <authorList>
            <consortium name="WormBaseParasite"/>
        </authorList>
    </citation>
    <scope>IDENTIFICATION</scope>
</reference>